<dbReference type="GO" id="GO:0030198">
    <property type="term" value="P:extracellular matrix organization"/>
    <property type="evidence" value="ECO:0007669"/>
    <property type="project" value="TreeGrafter"/>
</dbReference>
<evidence type="ECO:0000256" key="1">
    <source>
        <dbReference type="SAM" id="MobiDB-lite"/>
    </source>
</evidence>
<dbReference type="GO" id="GO:0030020">
    <property type="term" value="F:extracellular matrix structural constituent conferring tensile strength"/>
    <property type="evidence" value="ECO:0007669"/>
    <property type="project" value="TreeGrafter"/>
</dbReference>
<feature type="compositionally biased region" description="Low complexity" evidence="1">
    <location>
        <begin position="65"/>
        <end position="188"/>
    </location>
</feature>
<dbReference type="Pfam" id="PF01391">
    <property type="entry name" value="Collagen"/>
    <property type="match status" value="2"/>
</dbReference>
<feature type="compositionally biased region" description="Polar residues" evidence="1">
    <location>
        <begin position="1"/>
        <end position="21"/>
    </location>
</feature>
<comment type="caution">
    <text evidence="2">The sequence shown here is derived from an EMBL/GenBank/DDBJ whole genome shotgun (WGS) entry which is preliminary data.</text>
</comment>
<dbReference type="GO" id="GO:0005615">
    <property type="term" value="C:extracellular space"/>
    <property type="evidence" value="ECO:0007669"/>
    <property type="project" value="TreeGrafter"/>
</dbReference>
<keyword evidence="3" id="KW-1185">Reference proteome</keyword>
<name>A0A926I9B1_9FIRM</name>
<dbReference type="GO" id="GO:0031012">
    <property type="term" value="C:extracellular matrix"/>
    <property type="evidence" value="ECO:0007669"/>
    <property type="project" value="TreeGrafter"/>
</dbReference>
<evidence type="ECO:0000313" key="3">
    <source>
        <dbReference type="Proteomes" id="UP000610862"/>
    </source>
</evidence>
<evidence type="ECO:0008006" key="4">
    <source>
        <dbReference type="Google" id="ProtNLM"/>
    </source>
</evidence>
<reference evidence="2" key="1">
    <citation type="submission" date="2020-08" db="EMBL/GenBank/DDBJ databases">
        <title>Genome public.</title>
        <authorList>
            <person name="Liu C."/>
            <person name="Sun Q."/>
        </authorList>
    </citation>
    <scope>NUCLEOTIDE SEQUENCE</scope>
    <source>
        <strain evidence="2">NSJ-24</strain>
    </source>
</reference>
<dbReference type="AlphaFoldDB" id="A0A926I9B1"/>
<protein>
    <recommendedName>
        <fullName evidence="4">Collagen-like protein</fullName>
    </recommendedName>
</protein>
<feature type="compositionally biased region" description="Low complexity" evidence="1">
    <location>
        <begin position="45"/>
        <end position="56"/>
    </location>
</feature>
<feature type="compositionally biased region" description="Polar residues" evidence="1">
    <location>
        <begin position="213"/>
        <end position="229"/>
    </location>
</feature>
<proteinExistence type="predicted"/>
<organism evidence="2 3">
    <name type="scientific">Lentihominibacter hominis</name>
    <dbReference type="NCBI Taxonomy" id="2763645"/>
    <lineage>
        <taxon>Bacteria</taxon>
        <taxon>Bacillati</taxon>
        <taxon>Bacillota</taxon>
        <taxon>Clostridia</taxon>
        <taxon>Peptostreptococcales</taxon>
        <taxon>Anaerovoracaceae</taxon>
        <taxon>Lentihominibacter</taxon>
    </lineage>
</organism>
<evidence type="ECO:0000313" key="2">
    <source>
        <dbReference type="EMBL" id="MBC8567842.1"/>
    </source>
</evidence>
<accession>A0A926I9B1</accession>
<dbReference type="Proteomes" id="UP000610862">
    <property type="component" value="Unassembled WGS sequence"/>
</dbReference>
<dbReference type="PANTHER" id="PTHR24023">
    <property type="entry name" value="COLLAGEN ALPHA"/>
    <property type="match status" value="1"/>
</dbReference>
<gene>
    <name evidence="2" type="ORF">H8692_03560</name>
</gene>
<dbReference type="PANTHER" id="PTHR24023:SF966">
    <property type="entry name" value="COLLAGEN ALPHA-1(XXII) CHAIN-LIKE"/>
    <property type="match status" value="1"/>
</dbReference>
<dbReference type="EMBL" id="JACRTA010000001">
    <property type="protein sequence ID" value="MBC8567842.1"/>
    <property type="molecule type" value="Genomic_DNA"/>
</dbReference>
<feature type="region of interest" description="Disordered" evidence="1">
    <location>
        <begin position="1"/>
        <end position="229"/>
    </location>
</feature>
<sequence>MSYNNRLNGHSNKCQPQSCRPPQNLCCSPHYITGPTGAQGERGVAGPQGQAGIPGPQGEPGPAGPQGEAGPAGPQGERGPAGPQGERGPAGPQGERGPAGLQGEAGPAGPQGERGPAGPQGEAGPAGLQGEAGPAGPQGERGFAGAQGEAGPAGPQGEIGPAGPQGETGPTGPQGETGPTGIQGEIGPAGPQGEAGLTGPQGERGPTAATIPFSLSNSNSTGAQLSTDTAGDPYRIAYVGFGNENGYQMYLDPGEWTSGVITIREDRSYPASFVMPFDGTLQNFYGVFANRESLSLDAGVTIRPFMCLATGDNNSLIFTIIPNSIVYFPPYVSGAEIPKYTIRRANSTGLNIPLSSGTLIAIIMGITAEGTTTEQNMTGSISGGIFIE</sequence>
<dbReference type="InterPro" id="IPR008160">
    <property type="entry name" value="Collagen"/>
</dbReference>
<dbReference type="RefSeq" id="WP_187525004.1">
    <property type="nucleotide sequence ID" value="NZ_JACRTA010000001.1"/>
</dbReference>
<dbReference type="InterPro" id="IPR050149">
    <property type="entry name" value="Collagen_superfamily"/>
</dbReference>